<name>A0A0T9MZ41_YERIN</name>
<organism evidence="1 2">
    <name type="scientific">Yersinia intermedia</name>
    <dbReference type="NCBI Taxonomy" id="631"/>
    <lineage>
        <taxon>Bacteria</taxon>
        <taxon>Pseudomonadati</taxon>
        <taxon>Pseudomonadota</taxon>
        <taxon>Gammaproteobacteria</taxon>
        <taxon>Enterobacterales</taxon>
        <taxon>Yersiniaceae</taxon>
        <taxon>Yersinia</taxon>
    </lineage>
</organism>
<dbReference type="Proteomes" id="UP000038750">
    <property type="component" value="Unassembled WGS sequence"/>
</dbReference>
<evidence type="ECO:0000313" key="2">
    <source>
        <dbReference type="Proteomes" id="UP000038750"/>
    </source>
</evidence>
<dbReference type="AlphaFoldDB" id="A0A0T9MZ41"/>
<reference evidence="1 2" key="1">
    <citation type="submission" date="2015-03" db="EMBL/GenBank/DDBJ databases">
        <authorList>
            <person name="Murphy D."/>
        </authorList>
    </citation>
    <scope>NUCLEOTIDE SEQUENCE [LARGE SCALE GENOMIC DNA]</scope>
    <source>
        <strain evidence="1 2">BR165/97</strain>
    </source>
</reference>
<evidence type="ECO:0000313" key="1">
    <source>
        <dbReference type="EMBL" id="CNG62565.1"/>
    </source>
</evidence>
<proteinExistence type="predicted"/>
<dbReference type="EMBL" id="CPZJ01000024">
    <property type="protein sequence ID" value="CNG62565.1"/>
    <property type="molecule type" value="Genomic_DNA"/>
</dbReference>
<gene>
    <name evidence="1" type="ORF">ERS008530_04236</name>
</gene>
<sequence>MPMSAQDEFKSENKKPFYHNMTTIIIGTTVVDWRTMEVDTPPFPEHDSGHHLAISGEGMVFSGEKYDEGRRCQSGVIESHYGTEDWQNVLSSYKNWLSEKGKRYSYIFVLLGGVLVHHEINASELI</sequence>
<protein>
    <submittedName>
        <fullName evidence="1">Uncharacterized protein</fullName>
    </submittedName>
</protein>
<accession>A0A0T9MZ41</accession>